<organism evidence="2 3">
    <name type="scientific">Acetobacter musti</name>
    <dbReference type="NCBI Taxonomy" id="864732"/>
    <lineage>
        <taxon>Bacteria</taxon>
        <taxon>Pseudomonadati</taxon>
        <taxon>Pseudomonadota</taxon>
        <taxon>Alphaproteobacteria</taxon>
        <taxon>Acetobacterales</taxon>
        <taxon>Acetobacteraceae</taxon>
        <taxon>Acetobacter</taxon>
    </lineage>
</organism>
<keyword evidence="3" id="KW-1185">Reference proteome</keyword>
<dbReference type="InterPro" id="IPR045584">
    <property type="entry name" value="Pilin-like"/>
</dbReference>
<keyword evidence="1" id="KW-0812">Transmembrane</keyword>
<name>A0ABX0JWN4_9PROT</name>
<feature type="transmembrane region" description="Helical" evidence="1">
    <location>
        <begin position="15"/>
        <end position="36"/>
    </location>
</feature>
<accession>A0ABX0JWN4</accession>
<keyword evidence="1" id="KW-0472">Membrane</keyword>
<dbReference type="RefSeq" id="WP_173584766.1">
    <property type="nucleotide sequence ID" value="NZ_WOTB01000034.1"/>
</dbReference>
<evidence type="ECO:0000256" key="1">
    <source>
        <dbReference type="SAM" id="Phobius"/>
    </source>
</evidence>
<proteinExistence type="predicted"/>
<gene>
    <name evidence="2" type="ORF">GOB93_17510</name>
</gene>
<dbReference type="PROSITE" id="PS00409">
    <property type="entry name" value="PROKAR_NTER_METHYL"/>
    <property type="match status" value="1"/>
</dbReference>
<dbReference type="Proteomes" id="UP000635278">
    <property type="component" value="Unassembled WGS sequence"/>
</dbReference>
<sequence length="159" mass="16696">MISRSRETAIVAESGFTLLEIMVVLVIAGLLMGLALERGPLRSNSAAFSAARASALTVFHDAQTLAQASGDVVTVQADAATGHLMTRRDRSSHDQHIGAGVRLLLPLPDGRFAPRALYRFTADGSASGPPVLLTLGRQVCVISFSLVTGRISASESQNP</sequence>
<comment type="caution">
    <text evidence="2">The sequence shown here is derived from an EMBL/GenBank/DDBJ whole genome shotgun (WGS) entry which is preliminary data.</text>
</comment>
<evidence type="ECO:0000313" key="2">
    <source>
        <dbReference type="EMBL" id="NHN86418.1"/>
    </source>
</evidence>
<keyword evidence="1" id="KW-1133">Transmembrane helix</keyword>
<dbReference type="InterPro" id="IPR012902">
    <property type="entry name" value="N_methyl_site"/>
</dbReference>
<dbReference type="NCBIfam" id="TIGR02532">
    <property type="entry name" value="IV_pilin_GFxxxE"/>
    <property type="match status" value="1"/>
</dbReference>
<protein>
    <submittedName>
        <fullName evidence="2">Prepilin-type N-terminal cleavage/methylation domain-containing protein</fullName>
    </submittedName>
</protein>
<dbReference type="Pfam" id="PF07963">
    <property type="entry name" value="N_methyl"/>
    <property type="match status" value="1"/>
</dbReference>
<dbReference type="EMBL" id="WOTB01000034">
    <property type="protein sequence ID" value="NHN86418.1"/>
    <property type="molecule type" value="Genomic_DNA"/>
</dbReference>
<evidence type="ECO:0000313" key="3">
    <source>
        <dbReference type="Proteomes" id="UP000635278"/>
    </source>
</evidence>
<dbReference type="SUPFAM" id="SSF54523">
    <property type="entry name" value="Pili subunits"/>
    <property type="match status" value="1"/>
</dbReference>
<reference evidence="2 3" key="1">
    <citation type="journal article" date="2020" name="Int. J. Syst. Evol. Microbiol.">
        <title>Novel acetic acid bacteria from cider fermentations: Acetobacter conturbans sp. nov. and Acetobacter fallax sp. nov.</title>
        <authorList>
            <person name="Sombolestani A.S."/>
            <person name="Cleenwerck I."/>
            <person name="Cnockaert M."/>
            <person name="Borremans W."/>
            <person name="Wieme A.D."/>
            <person name="De Vuyst L."/>
            <person name="Vandamme P."/>
        </authorList>
    </citation>
    <scope>NUCLEOTIDE SEQUENCE [LARGE SCALE GENOMIC DNA]</scope>
    <source>
        <strain evidence="2 3">LMG 30640</strain>
    </source>
</reference>